<keyword evidence="1" id="KW-0732">Signal</keyword>
<organism evidence="2 3">
    <name type="scientific">Pseudotamlana carrageenivorans</name>
    <dbReference type="NCBI Taxonomy" id="2069432"/>
    <lineage>
        <taxon>Bacteria</taxon>
        <taxon>Pseudomonadati</taxon>
        <taxon>Bacteroidota</taxon>
        <taxon>Flavobacteriia</taxon>
        <taxon>Flavobacteriales</taxon>
        <taxon>Flavobacteriaceae</taxon>
        <taxon>Pseudotamlana</taxon>
    </lineage>
</organism>
<protein>
    <recommendedName>
        <fullName evidence="4">Lipoprotein</fullName>
    </recommendedName>
</protein>
<feature type="chain" id="PRO_5014422493" description="Lipoprotein" evidence="1">
    <location>
        <begin position="17"/>
        <end position="104"/>
    </location>
</feature>
<dbReference type="AlphaFoldDB" id="A0A2I7SMW5"/>
<dbReference type="KEGG" id="taj:C1A40_02420"/>
<sequence>MLYFCMVMVLSSSLTSCMTTKTSVGHFKEKQGDEYTYSKGKQFWVFWGTLPIGRTNVNTPTDGACEVVTRFNITDFLITGLTAGIFSSYTIKIKAKKNAVATAN</sequence>
<feature type="signal peptide" evidence="1">
    <location>
        <begin position="1"/>
        <end position="16"/>
    </location>
</feature>
<keyword evidence="3" id="KW-1185">Reference proteome</keyword>
<evidence type="ECO:0000313" key="2">
    <source>
        <dbReference type="EMBL" id="AUS07242.1"/>
    </source>
</evidence>
<dbReference type="EMBL" id="CP025938">
    <property type="protein sequence ID" value="AUS07242.1"/>
    <property type="molecule type" value="Genomic_DNA"/>
</dbReference>
<name>A0A2I7SMW5_9FLAO</name>
<accession>A0A2I7SMW5</accession>
<evidence type="ECO:0008006" key="4">
    <source>
        <dbReference type="Google" id="ProtNLM"/>
    </source>
</evidence>
<reference evidence="3" key="1">
    <citation type="submission" date="2018-01" db="EMBL/GenBank/DDBJ databases">
        <title>Complete genome of Tamlana sp. UJ94.</title>
        <authorList>
            <person name="Jung J."/>
            <person name="Chung D."/>
            <person name="Bae S.S."/>
            <person name="Baek K."/>
        </authorList>
    </citation>
    <scope>NUCLEOTIDE SEQUENCE [LARGE SCALE GENOMIC DNA]</scope>
    <source>
        <strain evidence="3">UJ94</strain>
    </source>
</reference>
<evidence type="ECO:0000256" key="1">
    <source>
        <dbReference type="SAM" id="SignalP"/>
    </source>
</evidence>
<gene>
    <name evidence="2" type="ORF">C1A40_02420</name>
</gene>
<dbReference type="Proteomes" id="UP000236592">
    <property type="component" value="Chromosome"/>
</dbReference>
<evidence type="ECO:0000313" key="3">
    <source>
        <dbReference type="Proteomes" id="UP000236592"/>
    </source>
</evidence>
<proteinExistence type="predicted"/>
<dbReference type="OrthoDB" id="1453440at2"/>